<sequence>MASTPTGIPPGRKRGHGYRLRRRIVELQNEDGNTEKESSPEQQQTDVAKSPLGGETSVHESSSGESSDTVIFDRDTHSLRSPLQSSKNINDSLYKSVMTPSRRQGRKKLKEGTSFLYRTPFIKSKKKDYNIGSGKRIPRAYEVTWKTQVQDIMRKYWKINYLSSMFGFHYSKRNLKSSYLRALKIKILDVYPSYKLTVTITPS</sequence>
<feature type="compositionally biased region" description="Basic residues" evidence="1">
    <location>
        <begin position="11"/>
        <end position="22"/>
    </location>
</feature>
<organism evidence="2 3">
    <name type="scientific">Armadillidium nasatum</name>
    <dbReference type="NCBI Taxonomy" id="96803"/>
    <lineage>
        <taxon>Eukaryota</taxon>
        <taxon>Metazoa</taxon>
        <taxon>Ecdysozoa</taxon>
        <taxon>Arthropoda</taxon>
        <taxon>Crustacea</taxon>
        <taxon>Multicrustacea</taxon>
        <taxon>Malacostraca</taxon>
        <taxon>Eumalacostraca</taxon>
        <taxon>Peracarida</taxon>
        <taxon>Isopoda</taxon>
        <taxon>Oniscidea</taxon>
        <taxon>Crinocheta</taxon>
        <taxon>Armadillidiidae</taxon>
        <taxon>Armadillidium</taxon>
    </lineage>
</organism>
<comment type="caution">
    <text evidence="2">The sequence shown here is derived from an EMBL/GenBank/DDBJ whole genome shotgun (WGS) entry which is preliminary data.</text>
</comment>
<evidence type="ECO:0000313" key="3">
    <source>
        <dbReference type="Proteomes" id="UP000326759"/>
    </source>
</evidence>
<dbReference type="EMBL" id="SEYY01001551">
    <property type="protein sequence ID" value="KAB7505235.1"/>
    <property type="molecule type" value="Genomic_DNA"/>
</dbReference>
<reference evidence="2 3" key="1">
    <citation type="journal article" date="2019" name="PLoS Biol.">
        <title>Sex chromosomes control vertical transmission of feminizing Wolbachia symbionts in an isopod.</title>
        <authorList>
            <person name="Becking T."/>
            <person name="Chebbi M.A."/>
            <person name="Giraud I."/>
            <person name="Moumen B."/>
            <person name="Laverre T."/>
            <person name="Caubet Y."/>
            <person name="Peccoud J."/>
            <person name="Gilbert C."/>
            <person name="Cordaux R."/>
        </authorList>
    </citation>
    <scope>NUCLEOTIDE SEQUENCE [LARGE SCALE GENOMIC DNA]</scope>
    <source>
        <strain evidence="2">ANa2</strain>
        <tissue evidence="2">Whole body excluding digestive tract and cuticle</tissue>
    </source>
</reference>
<name>A0A5N5TIR2_9CRUS</name>
<feature type="region of interest" description="Disordered" evidence="1">
    <location>
        <begin position="1"/>
        <end position="69"/>
    </location>
</feature>
<feature type="compositionally biased region" description="Low complexity" evidence="1">
    <location>
        <begin position="53"/>
        <end position="67"/>
    </location>
</feature>
<keyword evidence="3" id="KW-1185">Reference proteome</keyword>
<dbReference type="AlphaFoldDB" id="A0A5N5TIR2"/>
<dbReference type="OrthoDB" id="10399813at2759"/>
<accession>A0A5N5TIR2</accession>
<gene>
    <name evidence="2" type="ORF">Anas_09884</name>
</gene>
<evidence type="ECO:0000313" key="2">
    <source>
        <dbReference type="EMBL" id="KAB7505235.1"/>
    </source>
</evidence>
<dbReference type="Proteomes" id="UP000326759">
    <property type="component" value="Unassembled WGS sequence"/>
</dbReference>
<protein>
    <submittedName>
        <fullName evidence="2">Uncharacterized protein</fullName>
    </submittedName>
</protein>
<evidence type="ECO:0000256" key="1">
    <source>
        <dbReference type="SAM" id="MobiDB-lite"/>
    </source>
</evidence>
<proteinExistence type="predicted"/>
<feature type="non-terminal residue" evidence="2">
    <location>
        <position position="203"/>
    </location>
</feature>